<name>A0A6A4HZ35_9AGAR</name>
<dbReference type="Proteomes" id="UP000799118">
    <property type="component" value="Unassembled WGS sequence"/>
</dbReference>
<feature type="domain" description="VWFA" evidence="2">
    <location>
        <begin position="205"/>
        <end position="393"/>
    </location>
</feature>
<evidence type="ECO:0000259" key="2">
    <source>
        <dbReference type="PROSITE" id="PS50234"/>
    </source>
</evidence>
<dbReference type="AlphaFoldDB" id="A0A6A4HZ35"/>
<dbReference type="OrthoDB" id="2142040at2759"/>
<accession>A0A6A4HZ35</accession>
<protein>
    <submittedName>
        <fullName evidence="3">VWA-like protein</fullName>
    </submittedName>
</protein>
<proteinExistence type="predicted"/>
<dbReference type="Gene3D" id="3.40.50.410">
    <property type="entry name" value="von Willebrand factor, type A domain"/>
    <property type="match status" value="1"/>
</dbReference>
<dbReference type="Pfam" id="PF00092">
    <property type="entry name" value="VWA"/>
    <property type="match status" value="1"/>
</dbReference>
<dbReference type="InterPro" id="IPR036465">
    <property type="entry name" value="vWFA_dom_sf"/>
</dbReference>
<sequence length="577" mass="63424">MLTFNSAQIPLGPTRRVVKIRNSLRPRCRDRTFSPVPQNAQVSLPGFQGSLQRYGSPTPYTNIPPRVGTPGTNSKKQQWIQQSTKNTRMIQSGQFQASAIAWIFVSNDGAFPPNAINFGNESNQSFFICRSFYENQLRVGKVFLEREGPRALVICKGKECRVRDYEVLVQSFALPQFSFVPNTSTASTHFPIAQPAAAPILSGIDIVFVVDDSDSMEGDRWNDVRNALSGVAHDCGQFDEDGFDLHFLNNEYFQQNINNSESITQAFSEVSPDGATPTGERLRKVLETCISRLEDRTGPSKPVGIIVITDGDPTDDVESVIVAAAQRLESAGVPENQLYIHFIQIGDDLAATNALQRLDNALSGQHGIRDIVDTTVSQTQFRTQTLYSTIQTMWKKQTNETLSPAMAGISTSQSFSPLPMSPLPSSYALSPTISEVQSSNNSGYHTGRQNTLSFAHGGPQTQPPSTSGFVNRMDWVQQAQQLTATLKSSANLNSMVPYAWIFVDHDVAPSDAIVCGNENGQDAFLCRSFYQGQLRYGNVMAGSMNAVIFDNGREIPVIFSSHIQLPSRADTSLDRPV</sequence>
<dbReference type="PANTHER" id="PTHR34706:SF1">
    <property type="entry name" value="VWFA DOMAIN-CONTAINING PROTEIN"/>
    <property type="match status" value="1"/>
</dbReference>
<gene>
    <name evidence="3" type="ORF">BT96DRAFT_510698</name>
</gene>
<dbReference type="InterPro" id="IPR006616">
    <property type="entry name" value="DM9_repeat"/>
</dbReference>
<evidence type="ECO:0000313" key="3">
    <source>
        <dbReference type="EMBL" id="KAE9402990.1"/>
    </source>
</evidence>
<dbReference type="SUPFAM" id="SSF53300">
    <property type="entry name" value="vWA-like"/>
    <property type="match status" value="1"/>
</dbReference>
<evidence type="ECO:0000313" key="4">
    <source>
        <dbReference type="Proteomes" id="UP000799118"/>
    </source>
</evidence>
<feature type="region of interest" description="Disordered" evidence="1">
    <location>
        <begin position="438"/>
        <end position="465"/>
    </location>
</feature>
<dbReference type="InterPro" id="IPR002035">
    <property type="entry name" value="VWF_A"/>
</dbReference>
<organism evidence="3 4">
    <name type="scientific">Gymnopus androsaceus JB14</name>
    <dbReference type="NCBI Taxonomy" id="1447944"/>
    <lineage>
        <taxon>Eukaryota</taxon>
        <taxon>Fungi</taxon>
        <taxon>Dikarya</taxon>
        <taxon>Basidiomycota</taxon>
        <taxon>Agaricomycotina</taxon>
        <taxon>Agaricomycetes</taxon>
        <taxon>Agaricomycetidae</taxon>
        <taxon>Agaricales</taxon>
        <taxon>Marasmiineae</taxon>
        <taxon>Omphalotaceae</taxon>
        <taxon>Gymnopus</taxon>
    </lineage>
</organism>
<dbReference type="EMBL" id="ML769429">
    <property type="protein sequence ID" value="KAE9402990.1"/>
    <property type="molecule type" value="Genomic_DNA"/>
</dbReference>
<evidence type="ECO:0000256" key="1">
    <source>
        <dbReference type="SAM" id="MobiDB-lite"/>
    </source>
</evidence>
<keyword evidence="4" id="KW-1185">Reference proteome</keyword>
<dbReference type="SMART" id="SM00327">
    <property type="entry name" value="VWA"/>
    <property type="match status" value="1"/>
</dbReference>
<dbReference type="SMART" id="SM00696">
    <property type="entry name" value="DM9"/>
    <property type="match status" value="1"/>
</dbReference>
<dbReference type="PROSITE" id="PS50234">
    <property type="entry name" value="VWFA"/>
    <property type="match status" value="1"/>
</dbReference>
<reference evidence="3" key="1">
    <citation type="journal article" date="2019" name="Environ. Microbiol.">
        <title>Fungal ecological strategies reflected in gene transcription - a case study of two litter decomposers.</title>
        <authorList>
            <person name="Barbi F."/>
            <person name="Kohler A."/>
            <person name="Barry K."/>
            <person name="Baskaran P."/>
            <person name="Daum C."/>
            <person name="Fauchery L."/>
            <person name="Ihrmark K."/>
            <person name="Kuo A."/>
            <person name="LaButti K."/>
            <person name="Lipzen A."/>
            <person name="Morin E."/>
            <person name="Grigoriev I.V."/>
            <person name="Henrissat B."/>
            <person name="Lindahl B."/>
            <person name="Martin F."/>
        </authorList>
    </citation>
    <scope>NUCLEOTIDE SEQUENCE</scope>
    <source>
        <strain evidence="3">JB14</strain>
    </source>
</reference>
<dbReference type="PANTHER" id="PTHR34706">
    <property type="entry name" value="SLR1338 PROTEIN"/>
    <property type="match status" value="1"/>
</dbReference>